<evidence type="ECO:0000313" key="2">
    <source>
        <dbReference type="EMBL" id="SDU09304.1"/>
    </source>
</evidence>
<gene>
    <name evidence="2" type="ORF">SAMN04489714_2116</name>
</gene>
<keyword evidence="3" id="KW-1185">Reference proteome</keyword>
<dbReference type="Gene3D" id="3.40.50.360">
    <property type="match status" value="1"/>
</dbReference>
<protein>
    <submittedName>
        <fullName evidence="2">Protoporphyrinogen oxidase</fullName>
    </submittedName>
</protein>
<dbReference type="Pfam" id="PF12724">
    <property type="entry name" value="Flavodoxin_5"/>
    <property type="match status" value="1"/>
</dbReference>
<reference evidence="2 3" key="1">
    <citation type="submission" date="2016-10" db="EMBL/GenBank/DDBJ databases">
        <authorList>
            <person name="Varghese N."/>
            <person name="Submissions S."/>
        </authorList>
    </citation>
    <scope>NUCLEOTIDE SEQUENCE [LARGE SCALE GENOMIC DNA]</scope>
    <source>
        <strain evidence="2 3">DSM 9169</strain>
    </source>
</reference>
<dbReference type="RefSeq" id="WP_058237564.1">
    <property type="nucleotide sequence ID" value="NZ_LT629792.1"/>
</dbReference>
<feature type="domain" description="Flavodoxin" evidence="1">
    <location>
        <begin position="5"/>
        <end position="148"/>
    </location>
</feature>
<organism evidence="2 3">
    <name type="scientific">Schaalia radingae</name>
    <dbReference type="NCBI Taxonomy" id="131110"/>
    <lineage>
        <taxon>Bacteria</taxon>
        <taxon>Bacillati</taxon>
        <taxon>Actinomycetota</taxon>
        <taxon>Actinomycetes</taxon>
        <taxon>Actinomycetales</taxon>
        <taxon>Actinomycetaceae</taxon>
        <taxon>Schaalia</taxon>
    </lineage>
</organism>
<dbReference type="InterPro" id="IPR029039">
    <property type="entry name" value="Flavoprotein-like_sf"/>
</dbReference>
<evidence type="ECO:0000313" key="3">
    <source>
        <dbReference type="Proteomes" id="UP000198976"/>
    </source>
</evidence>
<accession>A0ABY0VCY5</accession>
<evidence type="ECO:0000259" key="1">
    <source>
        <dbReference type="Pfam" id="PF12724"/>
    </source>
</evidence>
<sequence>MDIVVLCSSRFGHTRRICGRVADILRQDGNDARVLDITGRERIEPAPGRAVIVGASTRYGYFSPRVWRFARTNAAALAHIPSAFFGVNLVAANDGKNTPETNVYMRRFFEHTPWKPDMIDVFAGDLDFSLYNPFDAAVIKMIRRFMGRDIDFTQRVEFTNWDDVATFAHDFSALAAHGK</sequence>
<dbReference type="SUPFAM" id="SSF52218">
    <property type="entry name" value="Flavoproteins"/>
    <property type="match status" value="1"/>
</dbReference>
<dbReference type="PANTHER" id="PTHR38030">
    <property type="entry name" value="PROTOPORPHYRINOGEN IX DEHYDROGENASE [MENAQUINONE]"/>
    <property type="match status" value="1"/>
</dbReference>
<dbReference type="EMBL" id="LT629792">
    <property type="protein sequence ID" value="SDU09304.1"/>
    <property type="molecule type" value="Genomic_DNA"/>
</dbReference>
<name>A0ABY0VCY5_9ACTO</name>
<proteinExistence type="predicted"/>
<dbReference type="Proteomes" id="UP000198976">
    <property type="component" value="Chromosome I"/>
</dbReference>
<dbReference type="InterPro" id="IPR026816">
    <property type="entry name" value="Flavodoxin_dom"/>
</dbReference>
<dbReference type="NCBIfam" id="NF008316">
    <property type="entry name" value="PRK11104.1"/>
    <property type="match status" value="1"/>
</dbReference>
<dbReference type="InterPro" id="IPR052200">
    <property type="entry name" value="Protoporphyrinogen_IX_DH"/>
</dbReference>
<dbReference type="PANTHER" id="PTHR38030:SF2">
    <property type="entry name" value="PROTOPORPHYRINOGEN IX DEHYDROGENASE [QUINONE]"/>
    <property type="match status" value="1"/>
</dbReference>